<accession>A0A540NBZ5</accession>
<organism evidence="1 2">
    <name type="scientific">Malus baccata</name>
    <name type="common">Siberian crab apple</name>
    <name type="synonym">Pyrus baccata</name>
    <dbReference type="NCBI Taxonomy" id="106549"/>
    <lineage>
        <taxon>Eukaryota</taxon>
        <taxon>Viridiplantae</taxon>
        <taxon>Streptophyta</taxon>
        <taxon>Embryophyta</taxon>
        <taxon>Tracheophyta</taxon>
        <taxon>Spermatophyta</taxon>
        <taxon>Magnoliopsida</taxon>
        <taxon>eudicotyledons</taxon>
        <taxon>Gunneridae</taxon>
        <taxon>Pentapetalae</taxon>
        <taxon>rosids</taxon>
        <taxon>fabids</taxon>
        <taxon>Rosales</taxon>
        <taxon>Rosaceae</taxon>
        <taxon>Amygdaloideae</taxon>
        <taxon>Maleae</taxon>
        <taxon>Malus</taxon>
    </lineage>
</organism>
<dbReference type="Proteomes" id="UP000315295">
    <property type="component" value="Unassembled WGS sequence"/>
</dbReference>
<proteinExistence type="predicted"/>
<comment type="caution">
    <text evidence="1">The sequence shown here is derived from an EMBL/GenBank/DDBJ whole genome shotgun (WGS) entry which is preliminary data.</text>
</comment>
<gene>
    <name evidence="1" type="ORF">C1H46_005868</name>
</gene>
<dbReference type="EMBL" id="VIEB01000070">
    <property type="protein sequence ID" value="TQE08562.1"/>
    <property type="molecule type" value="Genomic_DNA"/>
</dbReference>
<keyword evidence="2" id="KW-1185">Reference proteome</keyword>
<name>A0A540NBZ5_MALBA</name>
<dbReference type="AlphaFoldDB" id="A0A540NBZ5"/>
<reference evidence="1 2" key="1">
    <citation type="journal article" date="2019" name="G3 (Bethesda)">
        <title>Sequencing of a Wild Apple (Malus baccata) Genome Unravels the Differences Between Cultivated and Wild Apple Species Regarding Disease Resistance and Cold Tolerance.</title>
        <authorList>
            <person name="Chen X."/>
        </authorList>
    </citation>
    <scope>NUCLEOTIDE SEQUENCE [LARGE SCALE GENOMIC DNA]</scope>
    <source>
        <strain evidence="2">cv. Shandingzi</strain>
        <tissue evidence="1">Leaves</tissue>
    </source>
</reference>
<evidence type="ECO:0000313" key="2">
    <source>
        <dbReference type="Proteomes" id="UP000315295"/>
    </source>
</evidence>
<evidence type="ECO:0000313" key="1">
    <source>
        <dbReference type="EMBL" id="TQE08562.1"/>
    </source>
</evidence>
<sequence length="68" mass="7736">MPRFVMVSTRIFKNSSEFSHVFATIPVKVGVELAHSYGCFKPYEMLSDIWKIFKEPQVGLSGLAKHCD</sequence>
<protein>
    <submittedName>
        <fullName evidence="1">Uncharacterized protein</fullName>
    </submittedName>
</protein>